<gene>
    <name evidence="3" type="ORF">THMIRHAM_19550</name>
</gene>
<dbReference type="Proteomes" id="UP001054820">
    <property type="component" value="Chromosome"/>
</dbReference>
<evidence type="ECO:0000256" key="1">
    <source>
        <dbReference type="SAM" id="MobiDB-lite"/>
    </source>
</evidence>
<accession>A0ABN6D212</accession>
<keyword evidence="4" id="KW-1185">Reference proteome</keyword>
<evidence type="ECO:0000256" key="2">
    <source>
        <dbReference type="SAM" id="Phobius"/>
    </source>
</evidence>
<keyword evidence="2" id="KW-1133">Transmembrane helix</keyword>
<organism evidence="3 4">
    <name type="scientific">Thiomicrorhabdus immobilis</name>
    <dbReference type="NCBI Taxonomy" id="2791037"/>
    <lineage>
        <taxon>Bacteria</taxon>
        <taxon>Pseudomonadati</taxon>
        <taxon>Pseudomonadota</taxon>
        <taxon>Gammaproteobacteria</taxon>
        <taxon>Thiotrichales</taxon>
        <taxon>Piscirickettsiaceae</taxon>
        <taxon>Thiomicrorhabdus</taxon>
    </lineage>
</organism>
<evidence type="ECO:0000313" key="4">
    <source>
        <dbReference type="Proteomes" id="UP001054820"/>
    </source>
</evidence>
<reference evidence="3" key="1">
    <citation type="journal article" date="2022" name="Arch. Microbiol.">
        <title>Thiomicrorhabdus immobilis sp. nov., a mesophilic sulfur-oxidizing bacterium isolated from sediment of a brackish lake in northern Japan.</title>
        <authorList>
            <person name="Kojima H."/>
            <person name="Mochizuki J."/>
            <person name="Kanda M."/>
            <person name="Watanabe T."/>
            <person name="Fukui M."/>
        </authorList>
    </citation>
    <scope>NUCLEOTIDE SEQUENCE</scope>
    <source>
        <strain evidence="3">Am19</strain>
    </source>
</reference>
<feature type="transmembrane region" description="Helical" evidence="2">
    <location>
        <begin position="136"/>
        <end position="157"/>
    </location>
</feature>
<evidence type="ECO:0008006" key="5">
    <source>
        <dbReference type="Google" id="ProtNLM"/>
    </source>
</evidence>
<keyword evidence="2" id="KW-0472">Membrane</keyword>
<proteinExistence type="predicted"/>
<evidence type="ECO:0000313" key="3">
    <source>
        <dbReference type="EMBL" id="BCN94170.1"/>
    </source>
</evidence>
<dbReference type="EMBL" id="AP024202">
    <property type="protein sequence ID" value="BCN94170.1"/>
    <property type="molecule type" value="Genomic_DNA"/>
</dbReference>
<protein>
    <recommendedName>
        <fullName evidence="5">DUF1640 domain-containing protein</fullName>
    </recommendedName>
</protein>
<keyword evidence="2" id="KW-0812">Transmembrane</keyword>
<feature type="region of interest" description="Disordered" evidence="1">
    <location>
        <begin position="19"/>
        <end position="38"/>
    </location>
</feature>
<sequence>MAIDLRQVEPLGSKSVLLEQAMRRSRANNGPQDRYEDMDMSDMITPDFEWLKEDKTAIESLVKQMDASIGQLAGQMRELDDQGKKSRLAIEKEQQLLFKQIKTLNSLLKRQVDIFVSVERQMAEVELKQNNLIPQIGIGLIAGLMSAVTILVTAPWLTVLMENLR</sequence>
<name>A0ABN6D212_9GAMM</name>
<dbReference type="RefSeq" id="WP_237261642.1">
    <property type="nucleotide sequence ID" value="NZ_AP024202.1"/>
</dbReference>